<sequence>MSPTGRLNSIYRHIKVNYNADALRQARRLEQISLSQVRQKQHLRYLHLCKEQERLPRFLLSKPPIDHPKAWNIARKSGWAYLRVLISNCHHKLKSIRKESTDLIEILQNIVADTCLSSLHQAISSRCSHLQNAVEERHRKKFHQLIQNDNSDDIQKKWVINTSGRKLNDDEI</sequence>
<proteinExistence type="predicted"/>
<dbReference type="AlphaFoldDB" id="A0A6S7J3B5"/>
<dbReference type="EMBL" id="CACRXK020012975">
    <property type="protein sequence ID" value="CAB4024341.1"/>
    <property type="molecule type" value="Genomic_DNA"/>
</dbReference>
<keyword evidence="2" id="KW-1185">Reference proteome</keyword>
<gene>
    <name evidence="1" type="ORF">PACLA_8A014071</name>
</gene>
<name>A0A6S7J3B5_PARCT</name>
<evidence type="ECO:0000313" key="2">
    <source>
        <dbReference type="Proteomes" id="UP001152795"/>
    </source>
</evidence>
<feature type="non-terminal residue" evidence="1">
    <location>
        <position position="172"/>
    </location>
</feature>
<comment type="caution">
    <text evidence="1">The sequence shown here is derived from an EMBL/GenBank/DDBJ whole genome shotgun (WGS) entry which is preliminary data.</text>
</comment>
<evidence type="ECO:0000313" key="1">
    <source>
        <dbReference type="EMBL" id="CAB4024341.1"/>
    </source>
</evidence>
<accession>A0A6S7J3B5</accession>
<organism evidence="1 2">
    <name type="scientific">Paramuricea clavata</name>
    <name type="common">Red gorgonian</name>
    <name type="synonym">Violescent sea-whip</name>
    <dbReference type="NCBI Taxonomy" id="317549"/>
    <lineage>
        <taxon>Eukaryota</taxon>
        <taxon>Metazoa</taxon>
        <taxon>Cnidaria</taxon>
        <taxon>Anthozoa</taxon>
        <taxon>Octocorallia</taxon>
        <taxon>Malacalcyonacea</taxon>
        <taxon>Plexauridae</taxon>
        <taxon>Paramuricea</taxon>
    </lineage>
</organism>
<protein>
    <submittedName>
        <fullName evidence="1">Uncharacterized protein</fullName>
    </submittedName>
</protein>
<reference evidence="1" key="1">
    <citation type="submission" date="2020-04" db="EMBL/GenBank/DDBJ databases">
        <authorList>
            <person name="Alioto T."/>
            <person name="Alioto T."/>
            <person name="Gomez Garrido J."/>
        </authorList>
    </citation>
    <scope>NUCLEOTIDE SEQUENCE</scope>
    <source>
        <strain evidence="1">A484AB</strain>
    </source>
</reference>
<dbReference type="OrthoDB" id="6249720at2759"/>
<dbReference type="Proteomes" id="UP001152795">
    <property type="component" value="Unassembled WGS sequence"/>
</dbReference>